<feature type="compositionally biased region" description="Low complexity" evidence="1">
    <location>
        <begin position="49"/>
        <end position="64"/>
    </location>
</feature>
<evidence type="ECO:0000313" key="2">
    <source>
        <dbReference type="EMBL" id="TKW21443.1"/>
    </source>
</evidence>
<gene>
    <name evidence="2" type="ORF">SEVIR_4G119600v2</name>
</gene>
<feature type="region of interest" description="Disordered" evidence="1">
    <location>
        <begin position="119"/>
        <end position="143"/>
    </location>
</feature>
<organism evidence="2 3">
    <name type="scientific">Setaria viridis</name>
    <name type="common">Green bristlegrass</name>
    <name type="synonym">Setaria italica subsp. viridis</name>
    <dbReference type="NCBI Taxonomy" id="4556"/>
    <lineage>
        <taxon>Eukaryota</taxon>
        <taxon>Viridiplantae</taxon>
        <taxon>Streptophyta</taxon>
        <taxon>Embryophyta</taxon>
        <taxon>Tracheophyta</taxon>
        <taxon>Spermatophyta</taxon>
        <taxon>Magnoliopsida</taxon>
        <taxon>Liliopsida</taxon>
        <taxon>Poales</taxon>
        <taxon>Poaceae</taxon>
        <taxon>PACMAD clade</taxon>
        <taxon>Panicoideae</taxon>
        <taxon>Panicodae</taxon>
        <taxon>Paniceae</taxon>
        <taxon>Cenchrinae</taxon>
        <taxon>Setaria</taxon>
    </lineage>
</organism>
<dbReference type="Gramene" id="TKW21443">
    <property type="protein sequence ID" value="TKW21443"/>
    <property type="gene ID" value="SEVIR_4G119600v2"/>
</dbReference>
<accession>A0A4U6V2C0</accession>
<keyword evidence="3" id="KW-1185">Reference proteome</keyword>
<dbReference type="Proteomes" id="UP000298652">
    <property type="component" value="Chromosome 4"/>
</dbReference>
<sequence>MCQRTPKPAGRSPPPRCRLPVAITARPMPPVMRLDEHSISATPHARQTSSSTRRSCPASSSRSPTRARHRDQPPHWHACPPVAGRARATPITTRASHSILILPSPRSRYKRRLSLIADAAPPLPPHRSVAEAPHHRAPPPRPC</sequence>
<protein>
    <submittedName>
        <fullName evidence="2">Uncharacterized protein</fullName>
    </submittedName>
</protein>
<feature type="compositionally biased region" description="Polar residues" evidence="1">
    <location>
        <begin position="39"/>
        <end position="48"/>
    </location>
</feature>
<name>A0A4U6V2C0_SETVI</name>
<evidence type="ECO:0000256" key="1">
    <source>
        <dbReference type="SAM" id="MobiDB-lite"/>
    </source>
</evidence>
<reference evidence="2" key="1">
    <citation type="submission" date="2019-03" db="EMBL/GenBank/DDBJ databases">
        <title>WGS assembly of Setaria viridis.</title>
        <authorList>
            <person name="Huang P."/>
            <person name="Jenkins J."/>
            <person name="Grimwood J."/>
            <person name="Barry K."/>
            <person name="Healey A."/>
            <person name="Mamidi S."/>
            <person name="Sreedasyam A."/>
            <person name="Shu S."/>
            <person name="Feldman M."/>
            <person name="Wu J."/>
            <person name="Yu Y."/>
            <person name="Chen C."/>
            <person name="Johnson J."/>
            <person name="Rokhsar D."/>
            <person name="Baxter I."/>
            <person name="Schmutz J."/>
            <person name="Brutnell T."/>
            <person name="Kellogg E."/>
        </authorList>
    </citation>
    <scope>NUCLEOTIDE SEQUENCE [LARGE SCALE GENOMIC DNA]</scope>
</reference>
<proteinExistence type="predicted"/>
<evidence type="ECO:0000313" key="3">
    <source>
        <dbReference type="Proteomes" id="UP000298652"/>
    </source>
</evidence>
<dbReference type="AlphaFoldDB" id="A0A4U6V2C0"/>
<dbReference type="EMBL" id="CM016555">
    <property type="protein sequence ID" value="TKW21443.1"/>
    <property type="molecule type" value="Genomic_DNA"/>
</dbReference>
<feature type="region of interest" description="Disordered" evidence="1">
    <location>
        <begin position="1"/>
        <end position="102"/>
    </location>
</feature>